<dbReference type="Gene3D" id="1.25.40.20">
    <property type="entry name" value="Ankyrin repeat-containing domain"/>
    <property type="match status" value="1"/>
</dbReference>
<dbReference type="PROSITE" id="PS50088">
    <property type="entry name" value="ANK_REPEAT"/>
    <property type="match status" value="1"/>
</dbReference>
<organism evidence="4 5">
    <name type="scientific">Geojedonia litorea</name>
    <dbReference type="NCBI Taxonomy" id="1268269"/>
    <lineage>
        <taxon>Bacteria</taxon>
        <taxon>Pseudomonadati</taxon>
        <taxon>Bacteroidota</taxon>
        <taxon>Flavobacteriia</taxon>
        <taxon>Flavobacteriales</taxon>
        <taxon>Flavobacteriaceae</taxon>
        <taxon>Geojedonia</taxon>
    </lineage>
</organism>
<comment type="caution">
    <text evidence="4">The sequence shown here is derived from an EMBL/GenBank/DDBJ whole genome shotgun (WGS) entry which is preliminary data.</text>
</comment>
<dbReference type="RefSeq" id="WP_387960328.1">
    <property type="nucleotide sequence ID" value="NZ_JBHSGP010000004.1"/>
</dbReference>
<keyword evidence="5" id="KW-1185">Reference proteome</keyword>
<dbReference type="Proteomes" id="UP001595953">
    <property type="component" value="Unassembled WGS sequence"/>
</dbReference>
<dbReference type="InterPro" id="IPR002110">
    <property type="entry name" value="Ankyrin_rpt"/>
</dbReference>
<feature type="repeat" description="ANK" evidence="3">
    <location>
        <begin position="122"/>
        <end position="154"/>
    </location>
</feature>
<evidence type="ECO:0000256" key="3">
    <source>
        <dbReference type="PROSITE-ProRule" id="PRU00023"/>
    </source>
</evidence>
<keyword evidence="1" id="KW-0677">Repeat</keyword>
<name>A0ABV9N175_9FLAO</name>
<accession>A0ABV9N175</accession>
<evidence type="ECO:0000313" key="5">
    <source>
        <dbReference type="Proteomes" id="UP001595953"/>
    </source>
</evidence>
<sequence length="219" mass="24559">MNLFEPKVKKLIENTDYSGLKKVLSDYPNLANKGITIPFDLFCRAKAHPLHRICDAVFARKITDDEAVNLAKVFLENGANIDGDKMKNEGTPLLAAASLHAEQLGIFYIDNGADVHYTYKNDGASALHWAAFCGRDKLVERLIKANAEIDEPDTEHKSTPIGWAIHSLQSNDMGNKYNQLKCIKLLLRSGVDTNKLDKEKYDYLHSLSKDDPELQNLLT</sequence>
<dbReference type="Pfam" id="PF12796">
    <property type="entry name" value="Ank_2"/>
    <property type="match status" value="1"/>
</dbReference>
<dbReference type="SUPFAM" id="SSF48403">
    <property type="entry name" value="Ankyrin repeat"/>
    <property type="match status" value="1"/>
</dbReference>
<dbReference type="PANTHER" id="PTHR24180">
    <property type="entry name" value="CYCLIN-DEPENDENT KINASE INHIBITOR 2C-RELATED"/>
    <property type="match status" value="1"/>
</dbReference>
<reference evidence="5" key="1">
    <citation type="journal article" date="2019" name="Int. J. Syst. Evol. Microbiol.">
        <title>The Global Catalogue of Microorganisms (GCM) 10K type strain sequencing project: providing services to taxonomists for standard genome sequencing and annotation.</title>
        <authorList>
            <consortium name="The Broad Institute Genomics Platform"/>
            <consortium name="The Broad Institute Genome Sequencing Center for Infectious Disease"/>
            <person name="Wu L."/>
            <person name="Ma J."/>
        </authorList>
    </citation>
    <scope>NUCLEOTIDE SEQUENCE [LARGE SCALE GENOMIC DNA]</scope>
    <source>
        <strain evidence="5">CCUG 63682</strain>
    </source>
</reference>
<dbReference type="InterPro" id="IPR051637">
    <property type="entry name" value="Ank_repeat_dom-contain_49"/>
</dbReference>
<dbReference type="SMART" id="SM00248">
    <property type="entry name" value="ANK"/>
    <property type="match status" value="3"/>
</dbReference>
<dbReference type="InterPro" id="IPR036770">
    <property type="entry name" value="Ankyrin_rpt-contain_sf"/>
</dbReference>
<keyword evidence="2 3" id="KW-0040">ANK repeat</keyword>
<gene>
    <name evidence="4" type="ORF">ACFO5O_01720</name>
</gene>
<proteinExistence type="predicted"/>
<evidence type="ECO:0000313" key="4">
    <source>
        <dbReference type="EMBL" id="MFC4721024.1"/>
    </source>
</evidence>
<evidence type="ECO:0000256" key="2">
    <source>
        <dbReference type="ARBA" id="ARBA00023043"/>
    </source>
</evidence>
<dbReference type="PROSITE" id="PS50297">
    <property type="entry name" value="ANK_REP_REGION"/>
    <property type="match status" value="1"/>
</dbReference>
<dbReference type="PANTHER" id="PTHR24180:SF42">
    <property type="entry name" value="FORK-HEAD DOMAIN-CONTAINING PROTEIN"/>
    <property type="match status" value="1"/>
</dbReference>
<dbReference type="EMBL" id="JBHSGP010000004">
    <property type="protein sequence ID" value="MFC4721024.1"/>
    <property type="molecule type" value="Genomic_DNA"/>
</dbReference>
<evidence type="ECO:0000256" key="1">
    <source>
        <dbReference type="ARBA" id="ARBA00022737"/>
    </source>
</evidence>
<protein>
    <submittedName>
        <fullName evidence="4">Ankyrin repeat domain-containing protein</fullName>
    </submittedName>
</protein>